<evidence type="ECO:0000256" key="1">
    <source>
        <dbReference type="SAM" id="SignalP"/>
    </source>
</evidence>
<dbReference type="EMBL" id="JAFNEN010000214">
    <property type="protein sequence ID" value="KAG8189465.1"/>
    <property type="molecule type" value="Genomic_DNA"/>
</dbReference>
<dbReference type="AlphaFoldDB" id="A0AAV6UYA1"/>
<keyword evidence="1" id="KW-0732">Signal</keyword>
<feature type="chain" id="PRO_5043383776" evidence="1">
    <location>
        <begin position="18"/>
        <end position="70"/>
    </location>
</feature>
<accession>A0AAV6UYA1</accession>
<keyword evidence="3" id="KW-1185">Reference proteome</keyword>
<proteinExistence type="predicted"/>
<evidence type="ECO:0000313" key="2">
    <source>
        <dbReference type="EMBL" id="KAG8189465.1"/>
    </source>
</evidence>
<sequence length="70" mass="8000">MCVDFLHLSVWWTVSEAVQESNWTLLVLTECIDLPECKLLVAVLVDEWPTLCFLSAQVWMPSKDSSNMVV</sequence>
<name>A0AAV6UYA1_9ARAC</name>
<feature type="signal peptide" evidence="1">
    <location>
        <begin position="1"/>
        <end position="17"/>
    </location>
</feature>
<gene>
    <name evidence="2" type="ORF">JTE90_018118</name>
</gene>
<organism evidence="2 3">
    <name type="scientific">Oedothorax gibbosus</name>
    <dbReference type="NCBI Taxonomy" id="931172"/>
    <lineage>
        <taxon>Eukaryota</taxon>
        <taxon>Metazoa</taxon>
        <taxon>Ecdysozoa</taxon>
        <taxon>Arthropoda</taxon>
        <taxon>Chelicerata</taxon>
        <taxon>Arachnida</taxon>
        <taxon>Araneae</taxon>
        <taxon>Araneomorphae</taxon>
        <taxon>Entelegynae</taxon>
        <taxon>Araneoidea</taxon>
        <taxon>Linyphiidae</taxon>
        <taxon>Erigoninae</taxon>
        <taxon>Oedothorax</taxon>
    </lineage>
</organism>
<comment type="caution">
    <text evidence="2">The sequence shown here is derived from an EMBL/GenBank/DDBJ whole genome shotgun (WGS) entry which is preliminary data.</text>
</comment>
<protein>
    <submittedName>
        <fullName evidence="2">Uncharacterized protein</fullName>
    </submittedName>
</protein>
<dbReference type="Proteomes" id="UP000827092">
    <property type="component" value="Unassembled WGS sequence"/>
</dbReference>
<evidence type="ECO:0000313" key="3">
    <source>
        <dbReference type="Proteomes" id="UP000827092"/>
    </source>
</evidence>
<reference evidence="2 3" key="1">
    <citation type="journal article" date="2022" name="Nat. Ecol. Evol.">
        <title>A masculinizing supergene underlies an exaggerated male reproductive morph in a spider.</title>
        <authorList>
            <person name="Hendrickx F."/>
            <person name="De Corte Z."/>
            <person name="Sonet G."/>
            <person name="Van Belleghem S.M."/>
            <person name="Kostlbacher S."/>
            <person name="Vangestel C."/>
        </authorList>
    </citation>
    <scope>NUCLEOTIDE SEQUENCE [LARGE SCALE GENOMIC DNA]</scope>
    <source>
        <strain evidence="2">W744_W776</strain>
    </source>
</reference>